<feature type="repeat" description="PPR" evidence="3">
    <location>
        <begin position="351"/>
        <end position="385"/>
    </location>
</feature>
<dbReference type="PANTHER" id="PTHR47926:SF463">
    <property type="entry name" value="PENTATRICOPEPTIDE REPEAT-CONTAINING PROTEIN"/>
    <property type="match status" value="1"/>
</dbReference>
<feature type="repeat" description="PPR" evidence="3">
    <location>
        <begin position="386"/>
        <end position="416"/>
    </location>
</feature>
<keyword evidence="4" id="KW-1185">Reference proteome</keyword>
<dbReference type="PROSITE" id="PS51375">
    <property type="entry name" value="PPR"/>
    <property type="match status" value="5"/>
</dbReference>
<dbReference type="FunFam" id="1.25.40.10:FF:000125">
    <property type="entry name" value="Pentatricopeptide repeat-containing protein"/>
    <property type="match status" value="1"/>
</dbReference>
<dbReference type="InterPro" id="IPR011990">
    <property type="entry name" value="TPR-like_helical_dom_sf"/>
</dbReference>
<reference evidence="5" key="2">
    <citation type="submission" date="2025-08" db="UniProtKB">
        <authorList>
            <consortium name="RefSeq"/>
        </authorList>
    </citation>
    <scope>IDENTIFICATION</scope>
    <source>
        <tissue evidence="5">Leaf</tissue>
    </source>
</reference>
<protein>
    <submittedName>
        <fullName evidence="5">Pentatricopeptide repeat-containing protein At5g06540-like</fullName>
    </submittedName>
</protein>
<accession>A0A8B8N1A6</accession>
<dbReference type="Pfam" id="PF13041">
    <property type="entry name" value="PPR_2"/>
    <property type="match status" value="1"/>
</dbReference>
<evidence type="ECO:0000256" key="1">
    <source>
        <dbReference type="ARBA" id="ARBA00022737"/>
    </source>
</evidence>
<dbReference type="PANTHER" id="PTHR47926">
    <property type="entry name" value="PENTATRICOPEPTIDE REPEAT-CONTAINING PROTEIN"/>
    <property type="match status" value="1"/>
</dbReference>
<sequence>MVFGMASNEAAVRALTLLHHPSLPQALNAFTRPSHLKQAHAHLVVTGLTRRLFTATRLLACAAISALRDLLYAETIFRHVEVPTFFMYNTMIRAFSECPGQDCLEGVVYYVRMLRNGVLPDNFTHPFVLRSCSLSSQLLIGRQVHAHVVKFGSGAEVYVVNNMLSMYSSCREMGDARQVFEECSEFVDVVSWTSLVTGYAKAGDIDVAKSYFDRMPRRNVISWNAMISGYAQSGRISDARKLFDMMPERDVSSWSAVISCYAQCKMCAEALRLFKEMVGGGIVANEAAVVSAVSACAQLRASEWGTWLHEYTVENGMAIDVILGTALVDMHGKCGNVEKAVEVFNLMPERNVCSWNSMIASLALNAHGKQALSLFWQMQGVGHIPNHITFTAVLSGCSHSGFVEEGRQIFSLMTEKYQLEPWSEHYGLMVDLLGRAGLIREAVEFIKGMHIEPHPGLWGALVAACKIHGEIELGKQLGKYLIELEPDHGGRYALLSDLFASIERWDDVELVRNSFVQRKVPKTPGNSIIEL</sequence>
<dbReference type="Proteomes" id="UP000827889">
    <property type="component" value="Chromosome 1"/>
</dbReference>
<feature type="repeat" description="PPR" evidence="3">
    <location>
        <begin position="84"/>
        <end position="120"/>
    </location>
</feature>
<evidence type="ECO:0000256" key="2">
    <source>
        <dbReference type="ARBA" id="ARBA00061659"/>
    </source>
</evidence>
<feature type="repeat" description="PPR" evidence="3">
    <location>
        <begin position="219"/>
        <end position="253"/>
    </location>
</feature>
<dbReference type="Pfam" id="PF20431">
    <property type="entry name" value="E_motif"/>
    <property type="match status" value="1"/>
</dbReference>
<dbReference type="FunFam" id="1.25.40.10:FF:000470">
    <property type="entry name" value="Pentatricopeptide repeat-containing protein At5g66520"/>
    <property type="match status" value="1"/>
</dbReference>
<dbReference type="RefSeq" id="XP_030516175.1">
    <property type="nucleotide sequence ID" value="XM_030660315.2"/>
</dbReference>
<evidence type="ECO:0000256" key="3">
    <source>
        <dbReference type="PROSITE-ProRule" id="PRU00708"/>
    </source>
</evidence>
<reference evidence="4" key="1">
    <citation type="submission" date="2025-05" db="UniProtKB">
        <authorList>
            <consortium name="RefSeq"/>
        </authorList>
    </citation>
    <scope>NUCLEOTIDE SEQUENCE [LARGE SCALE GENOMIC DNA]</scope>
</reference>
<feature type="repeat" description="PPR" evidence="3">
    <location>
        <begin position="188"/>
        <end position="218"/>
    </location>
</feature>
<dbReference type="InterPro" id="IPR002885">
    <property type="entry name" value="PPR_rpt"/>
</dbReference>
<dbReference type="GO" id="GO:0003723">
    <property type="term" value="F:RNA binding"/>
    <property type="evidence" value="ECO:0007669"/>
    <property type="project" value="InterPro"/>
</dbReference>
<name>A0A8B8N1A6_9MYRT</name>
<dbReference type="Gene3D" id="1.25.40.10">
    <property type="entry name" value="Tetratricopeptide repeat domain"/>
    <property type="match status" value="4"/>
</dbReference>
<comment type="similarity">
    <text evidence="2">Belongs to the PPR family. PCMP-E subfamily.</text>
</comment>
<dbReference type="GeneID" id="115729693"/>
<dbReference type="GO" id="GO:0048731">
    <property type="term" value="P:system development"/>
    <property type="evidence" value="ECO:0007669"/>
    <property type="project" value="UniProtKB-ARBA"/>
</dbReference>
<dbReference type="InterPro" id="IPR046848">
    <property type="entry name" value="E_motif"/>
</dbReference>
<dbReference type="Pfam" id="PF01535">
    <property type="entry name" value="PPR"/>
    <property type="match status" value="5"/>
</dbReference>
<dbReference type="GO" id="GO:0009451">
    <property type="term" value="P:RNA modification"/>
    <property type="evidence" value="ECO:0007669"/>
    <property type="project" value="InterPro"/>
</dbReference>
<dbReference type="KEGG" id="rarg:115729693"/>
<keyword evidence="1" id="KW-0677">Repeat</keyword>
<dbReference type="OrthoDB" id="330671at2759"/>
<dbReference type="NCBIfam" id="TIGR00756">
    <property type="entry name" value="PPR"/>
    <property type="match status" value="5"/>
</dbReference>
<gene>
    <name evidence="5" type="primary">LOC115729693</name>
</gene>
<evidence type="ECO:0000313" key="5">
    <source>
        <dbReference type="RefSeq" id="XP_030516175.1"/>
    </source>
</evidence>
<dbReference type="InterPro" id="IPR046960">
    <property type="entry name" value="PPR_At4g14850-like_plant"/>
</dbReference>
<dbReference type="FunFam" id="1.25.40.10:FF:000334">
    <property type="entry name" value="Pentatricopeptide repeat-containing protein"/>
    <property type="match status" value="1"/>
</dbReference>
<dbReference type="AlphaFoldDB" id="A0A8B8N1A6"/>
<organism evidence="4 5">
    <name type="scientific">Rhodamnia argentea</name>
    <dbReference type="NCBI Taxonomy" id="178133"/>
    <lineage>
        <taxon>Eukaryota</taxon>
        <taxon>Viridiplantae</taxon>
        <taxon>Streptophyta</taxon>
        <taxon>Embryophyta</taxon>
        <taxon>Tracheophyta</taxon>
        <taxon>Spermatophyta</taxon>
        <taxon>Magnoliopsida</taxon>
        <taxon>eudicotyledons</taxon>
        <taxon>Gunneridae</taxon>
        <taxon>Pentapetalae</taxon>
        <taxon>rosids</taxon>
        <taxon>malvids</taxon>
        <taxon>Myrtales</taxon>
        <taxon>Myrtaceae</taxon>
        <taxon>Myrtoideae</taxon>
        <taxon>Myrteae</taxon>
        <taxon>Australasian group</taxon>
        <taxon>Rhodamnia</taxon>
    </lineage>
</organism>
<proteinExistence type="inferred from homology"/>
<evidence type="ECO:0000313" key="4">
    <source>
        <dbReference type="Proteomes" id="UP000827889"/>
    </source>
</evidence>